<dbReference type="Proteomes" id="UP000236370">
    <property type="component" value="Unassembled WGS sequence"/>
</dbReference>
<evidence type="ECO:0000313" key="2">
    <source>
        <dbReference type="EMBL" id="PNI86398.1"/>
    </source>
</evidence>
<reference evidence="2 3" key="1">
    <citation type="submission" date="2017-12" db="EMBL/GenBank/DDBJ databases">
        <title>High-resolution comparative analysis of great ape genomes.</title>
        <authorList>
            <person name="Pollen A."/>
            <person name="Hastie A."/>
            <person name="Hormozdiari F."/>
            <person name="Dougherty M."/>
            <person name="Liu R."/>
            <person name="Chaisson M."/>
            <person name="Hoppe E."/>
            <person name="Hill C."/>
            <person name="Pang A."/>
            <person name="Hillier L."/>
            <person name="Baker C."/>
            <person name="Armstrong J."/>
            <person name="Shendure J."/>
            <person name="Paten B."/>
            <person name="Wilson R."/>
            <person name="Chao H."/>
            <person name="Schneider V."/>
            <person name="Ventura M."/>
            <person name="Kronenberg Z."/>
            <person name="Murali S."/>
            <person name="Gordon D."/>
            <person name="Cantsilieris S."/>
            <person name="Munson K."/>
            <person name="Nelson B."/>
            <person name="Raja A."/>
            <person name="Underwood J."/>
            <person name="Diekhans M."/>
            <person name="Fiddes I."/>
            <person name="Haussler D."/>
            <person name="Eichler E."/>
        </authorList>
    </citation>
    <scope>NUCLEOTIDE SEQUENCE [LARGE SCALE GENOMIC DNA]</scope>
    <source>
        <strain evidence="2">Yerkes chimp pedigree #C0471</strain>
    </source>
</reference>
<gene>
    <name evidence="2" type="ORF">CK820_G0001474</name>
</gene>
<name>A0A2J8PQU8_PANTR</name>
<accession>A0A2J8PQU8</accession>
<feature type="compositionally biased region" description="Basic and acidic residues" evidence="1">
    <location>
        <begin position="20"/>
        <end position="43"/>
    </location>
</feature>
<sequence length="139" mass="15542">MSDKSELKAELERKKQRLAQIREEKKRKEEERKKKETDQKKEAVAPVQEESDLEKKRREAEALLQSMGLTPESPIVFSEYWVPPPMSPSSKSVSTPSEAGSQDSGDGAVGSRTLHWDTDPSVLQLHSDSDLGRGPIKLG</sequence>
<organism evidence="2 3">
    <name type="scientific">Pan troglodytes</name>
    <name type="common">Chimpanzee</name>
    <dbReference type="NCBI Taxonomy" id="9598"/>
    <lineage>
        <taxon>Eukaryota</taxon>
        <taxon>Metazoa</taxon>
        <taxon>Chordata</taxon>
        <taxon>Craniata</taxon>
        <taxon>Vertebrata</taxon>
        <taxon>Euteleostomi</taxon>
        <taxon>Mammalia</taxon>
        <taxon>Eutheria</taxon>
        <taxon>Euarchontoglires</taxon>
        <taxon>Primates</taxon>
        <taxon>Haplorrhini</taxon>
        <taxon>Catarrhini</taxon>
        <taxon>Hominidae</taxon>
        <taxon>Pan</taxon>
    </lineage>
</organism>
<feature type="region of interest" description="Disordered" evidence="1">
    <location>
        <begin position="1"/>
        <end position="139"/>
    </location>
</feature>
<evidence type="ECO:0000256" key="1">
    <source>
        <dbReference type="SAM" id="MobiDB-lite"/>
    </source>
</evidence>
<comment type="caution">
    <text evidence="2">The sequence shown here is derived from an EMBL/GenBank/DDBJ whole genome shotgun (WGS) entry which is preliminary data.</text>
</comment>
<feature type="non-terminal residue" evidence="2">
    <location>
        <position position="139"/>
    </location>
</feature>
<evidence type="ECO:0000313" key="3">
    <source>
        <dbReference type="Proteomes" id="UP000236370"/>
    </source>
</evidence>
<protein>
    <submittedName>
        <fullName evidence="2">DYNC1I2 isoform 16</fullName>
    </submittedName>
</protein>
<dbReference type="SMR" id="A0A2J8PQU8"/>
<dbReference type="EMBL" id="NBAG03000211">
    <property type="protein sequence ID" value="PNI86398.1"/>
    <property type="molecule type" value="Genomic_DNA"/>
</dbReference>
<dbReference type="AlphaFoldDB" id="A0A2J8PQU8"/>
<feature type="compositionally biased region" description="Low complexity" evidence="1">
    <location>
        <begin position="88"/>
        <end position="97"/>
    </location>
</feature>
<feature type="compositionally biased region" description="Basic and acidic residues" evidence="1">
    <location>
        <begin position="1"/>
        <end position="13"/>
    </location>
</feature>
<proteinExistence type="predicted"/>